<sequence length="617" mass="69529">MARGGGHPTPADHLDRTRAAHKKKTYQTVLESVIDKKKILNASWTFKKPSPEGYTYVRTSQETSRIIIASQERCRLRGLPVYQYSNRTGSMAKAQANPNKIAFYATPIGYHLPTVVITEVCEDLGYTWSIDRTDELHLESGDHGHRTDPSQEATREEIMRAIHHHVPKIPPTDVDTIINHAFKKGENRVGEAGNLSLIDRVNLAVQAHIRHIYTDYDYLLKSIGWEGARQESESRIVEQLKKWRNLDDNGEPEEGFREVLVIEDDDAESRENEVDRSGLLANTGGHGHQQLFPSSRGGGFHGSLATAIFDPGHASTRVKPLTLPANSTISLSSSYAYENKPQYEHGFRPVVNPQSTTTTLVPVERKTTQQVLLHDGVLYNLQPVEPTYSSSRTTTRTSRLVEHNSHRAQLVPPVNDIGRSIQGEYKQPTQQGNSLHRASPHRAAPSAIPRRLSEQDIVLPSVERDNDNVLHPMPAPDSRRDRDIVEARSLRTIARRYSPDDMIDLTSSPRQKGGRSGANEENIWVQSRPKPHDVLPLYAHRPPRESPRRGLRGAYYEDASRDVRPAHIPESHRTTEFRYAPVVSRTRPIETGELSSLSYPVVVETGHTRSGQRFTRY</sequence>
<accession>A0ACB6R630</accession>
<gene>
    <name evidence="1" type="ORF">BDR25DRAFT_341138</name>
</gene>
<dbReference type="EMBL" id="MU003499">
    <property type="protein sequence ID" value="KAF2473901.1"/>
    <property type="molecule type" value="Genomic_DNA"/>
</dbReference>
<keyword evidence="2" id="KW-1185">Reference proteome</keyword>
<protein>
    <submittedName>
        <fullName evidence="1">Uncharacterized protein</fullName>
    </submittedName>
</protein>
<reference evidence="1" key="1">
    <citation type="journal article" date="2020" name="Stud. Mycol.">
        <title>101 Dothideomycetes genomes: a test case for predicting lifestyles and emergence of pathogens.</title>
        <authorList>
            <person name="Haridas S."/>
            <person name="Albert R."/>
            <person name="Binder M."/>
            <person name="Bloem J."/>
            <person name="Labutti K."/>
            <person name="Salamov A."/>
            <person name="Andreopoulos B."/>
            <person name="Baker S."/>
            <person name="Barry K."/>
            <person name="Bills G."/>
            <person name="Bluhm B."/>
            <person name="Cannon C."/>
            <person name="Castanera R."/>
            <person name="Culley D."/>
            <person name="Daum C."/>
            <person name="Ezra D."/>
            <person name="Gonzalez J."/>
            <person name="Henrissat B."/>
            <person name="Kuo A."/>
            <person name="Liang C."/>
            <person name="Lipzen A."/>
            <person name="Lutzoni F."/>
            <person name="Magnuson J."/>
            <person name="Mondo S."/>
            <person name="Nolan M."/>
            <person name="Ohm R."/>
            <person name="Pangilinan J."/>
            <person name="Park H.-J."/>
            <person name="Ramirez L."/>
            <person name="Alfaro M."/>
            <person name="Sun H."/>
            <person name="Tritt A."/>
            <person name="Yoshinaga Y."/>
            <person name="Zwiers L.-H."/>
            <person name="Turgeon B."/>
            <person name="Goodwin S."/>
            <person name="Spatafora J."/>
            <person name="Crous P."/>
            <person name="Grigoriev I."/>
        </authorList>
    </citation>
    <scope>NUCLEOTIDE SEQUENCE</scope>
    <source>
        <strain evidence="1">ATCC 200398</strain>
    </source>
</reference>
<dbReference type="Proteomes" id="UP000799755">
    <property type="component" value="Unassembled WGS sequence"/>
</dbReference>
<organism evidence="1 2">
    <name type="scientific">Lindgomyces ingoldianus</name>
    <dbReference type="NCBI Taxonomy" id="673940"/>
    <lineage>
        <taxon>Eukaryota</taxon>
        <taxon>Fungi</taxon>
        <taxon>Dikarya</taxon>
        <taxon>Ascomycota</taxon>
        <taxon>Pezizomycotina</taxon>
        <taxon>Dothideomycetes</taxon>
        <taxon>Pleosporomycetidae</taxon>
        <taxon>Pleosporales</taxon>
        <taxon>Lindgomycetaceae</taxon>
        <taxon>Lindgomyces</taxon>
    </lineage>
</organism>
<evidence type="ECO:0000313" key="2">
    <source>
        <dbReference type="Proteomes" id="UP000799755"/>
    </source>
</evidence>
<evidence type="ECO:0000313" key="1">
    <source>
        <dbReference type="EMBL" id="KAF2473901.1"/>
    </source>
</evidence>
<proteinExistence type="predicted"/>
<name>A0ACB6R630_9PLEO</name>
<comment type="caution">
    <text evidence="1">The sequence shown here is derived from an EMBL/GenBank/DDBJ whole genome shotgun (WGS) entry which is preliminary data.</text>
</comment>